<feature type="signal peptide" evidence="1">
    <location>
        <begin position="1"/>
        <end position="27"/>
    </location>
</feature>
<dbReference type="RefSeq" id="WP_054540049.1">
    <property type="nucleotide sequence ID" value="NZ_JACIEQ010000003.1"/>
</dbReference>
<name>A0A840CC22_9RHOB</name>
<evidence type="ECO:0008006" key="4">
    <source>
        <dbReference type="Google" id="ProtNLM"/>
    </source>
</evidence>
<dbReference type="Proteomes" id="UP000585681">
    <property type="component" value="Unassembled WGS sequence"/>
</dbReference>
<keyword evidence="1" id="KW-0732">Signal</keyword>
<dbReference type="PROSITE" id="PS51257">
    <property type="entry name" value="PROKAR_LIPOPROTEIN"/>
    <property type="match status" value="1"/>
</dbReference>
<comment type="caution">
    <text evidence="2">The sequence shown here is derived from an EMBL/GenBank/DDBJ whole genome shotgun (WGS) entry which is preliminary data.</text>
</comment>
<proteinExistence type="predicted"/>
<sequence length="332" mass="35351">MTNIYRNIALSVLAASAGCALAGSAQAAEVFQPTTPGGNHDIRAAELPPEPGLYFLGAFARTSNDKITDDRGNAIFPDTDQTVSVGGLGALYVFPDEIAGGRLGASLVFGYGTNDLVVTNLPVGPGGTPIRGDNTGLFDLTGELVWSKAHYNPPNPEAGPVPIPSGFAYSFGLGFTAPIGAFDGDKTGNPGFNNWVLSPSIAATWRSDPIWLHGTELSVRASYNHNFKREDSTGGFEYSDGDYVIADVALTERYNMFQFGVAGTMIKQIEDDEGSLAVPDGTRGRVSSLKAGPIVAIYLPDTSIVKMKYLVDIDTENTFEGNRFQVAYIKKF</sequence>
<protein>
    <recommendedName>
        <fullName evidence="4">Phenol degradation protein meta</fullName>
    </recommendedName>
</protein>
<reference evidence="2" key="1">
    <citation type="submission" date="2020-08" db="EMBL/GenBank/DDBJ databases">
        <title>Genomic Encyclopedia of Type Strains, Phase IV (KMG-IV): sequencing the most valuable type-strain genomes for metagenomic binning, comparative biology and taxonomic classification.</title>
        <authorList>
            <person name="Goeker M."/>
        </authorList>
    </citation>
    <scope>NUCLEOTIDE SEQUENCE [LARGE SCALE GENOMIC DNA]</scope>
    <source>
        <strain evidence="2">DSM 105040</strain>
    </source>
</reference>
<evidence type="ECO:0000313" key="2">
    <source>
        <dbReference type="EMBL" id="MBB4022925.1"/>
    </source>
</evidence>
<keyword evidence="3" id="KW-1185">Reference proteome</keyword>
<dbReference type="Pfam" id="PF13557">
    <property type="entry name" value="Phenol_MetA_deg"/>
    <property type="match status" value="1"/>
</dbReference>
<feature type="chain" id="PRO_5032315100" description="Phenol degradation protein meta" evidence="1">
    <location>
        <begin position="28"/>
        <end position="332"/>
    </location>
</feature>
<evidence type="ECO:0000313" key="3">
    <source>
        <dbReference type="Proteomes" id="UP000585681"/>
    </source>
</evidence>
<dbReference type="InterPro" id="IPR025737">
    <property type="entry name" value="FApF"/>
</dbReference>
<accession>A0A840CC22</accession>
<dbReference type="AlphaFoldDB" id="A0A840CC22"/>
<evidence type="ECO:0000256" key="1">
    <source>
        <dbReference type="SAM" id="SignalP"/>
    </source>
</evidence>
<organism evidence="2 3">
    <name type="scientific">Actibacterium naphthalenivorans</name>
    <dbReference type="NCBI Taxonomy" id="1614693"/>
    <lineage>
        <taxon>Bacteria</taxon>
        <taxon>Pseudomonadati</taxon>
        <taxon>Pseudomonadota</taxon>
        <taxon>Alphaproteobacteria</taxon>
        <taxon>Rhodobacterales</taxon>
        <taxon>Roseobacteraceae</taxon>
        <taxon>Actibacterium</taxon>
    </lineage>
</organism>
<dbReference type="EMBL" id="JACIEQ010000003">
    <property type="protein sequence ID" value="MBB4022925.1"/>
    <property type="molecule type" value="Genomic_DNA"/>
</dbReference>
<gene>
    <name evidence="2" type="ORF">GGR17_002744</name>
</gene>